<comment type="caution">
    <text evidence="1">The sequence shown here is derived from an EMBL/GenBank/DDBJ whole genome shotgun (WGS) entry which is preliminary data.</text>
</comment>
<evidence type="ECO:0000313" key="1">
    <source>
        <dbReference type="EMBL" id="NBD26644.1"/>
    </source>
</evidence>
<reference evidence="1 2" key="1">
    <citation type="submission" date="2020-01" db="EMBL/GenBank/DDBJ databases">
        <title>Paenibacillus soybeanensis sp. nov. isolated from the nodules of soybean (Glycine max(L.) Merr).</title>
        <authorList>
            <person name="Wang H."/>
        </authorList>
    </citation>
    <scope>NUCLEOTIDE SEQUENCE [LARGE SCALE GENOMIC DNA]</scope>
    <source>
        <strain evidence="1 2">T1</strain>
    </source>
</reference>
<proteinExistence type="predicted"/>
<gene>
    <name evidence="1" type="ORF">GT019_22450</name>
</gene>
<evidence type="ECO:0000313" key="2">
    <source>
        <dbReference type="Proteomes" id="UP000665561"/>
    </source>
</evidence>
<protein>
    <recommendedName>
        <fullName evidence="3">DUF2642 domain-containing protein</fullName>
    </recommendedName>
</protein>
<dbReference type="RefSeq" id="WP_161745622.1">
    <property type="nucleotide sequence ID" value="NZ_JAAAMV010000022.1"/>
</dbReference>
<sequence length="67" mass="7497">MTIRACLQQARQSWQLVAIRTDDGEQLTGLVEELTRWTVTLRRIDGSVLVPFVEIVSASVLRQLGDG</sequence>
<dbReference type="Proteomes" id="UP000665561">
    <property type="component" value="Unassembled WGS sequence"/>
</dbReference>
<dbReference type="EMBL" id="JAAAMV010000022">
    <property type="protein sequence ID" value="NBD26644.1"/>
    <property type="molecule type" value="Genomic_DNA"/>
</dbReference>
<keyword evidence="2" id="KW-1185">Reference proteome</keyword>
<name>A0ABW9XVI0_9BACL</name>
<organism evidence="1 2">
    <name type="scientific">Paenibacillus glycinis</name>
    <dbReference type="NCBI Taxonomy" id="2697035"/>
    <lineage>
        <taxon>Bacteria</taxon>
        <taxon>Bacillati</taxon>
        <taxon>Bacillota</taxon>
        <taxon>Bacilli</taxon>
        <taxon>Bacillales</taxon>
        <taxon>Paenibacillaceae</taxon>
        <taxon>Paenibacillus</taxon>
    </lineage>
</organism>
<accession>A0ABW9XVI0</accession>
<evidence type="ECO:0008006" key="3">
    <source>
        <dbReference type="Google" id="ProtNLM"/>
    </source>
</evidence>